<accession>A0A418Q4M2</accession>
<dbReference type="Gene3D" id="3.10.129.10">
    <property type="entry name" value="Hotdog Thioesterase"/>
    <property type="match status" value="1"/>
</dbReference>
<reference evidence="2 3" key="1">
    <citation type="submission" date="2018-09" db="EMBL/GenBank/DDBJ databases">
        <title>Optimization and identification of Corynebacterium falsenii FN1-14 from fish paste.</title>
        <authorList>
            <person name="Daroonpunt R."/>
            <person name="Tanasupawat S."/>
        </authorList>
    </citation>
    <scope>NUCLEOTIDE SEQUENCE [LARGE SCALE GENOMIC DNA]</scope>
    <source>
        <strain evidence="2 3">FN1-14</strain>
    </source>
</reference>
<dbReference type="InterPro" id="IPR029069">
    <property type="entry name" value="HotDog_dom_sf"/>
</dbReference>
<name>A0A418Q4M2_9CORY</name>
<sequence length="268" mass="29854">MSRPSALLRKVYPLAFSTPRRLRIALNLFPPLGASGIHIREVAEDWSYARITLRLRWWNKNMHGAAFGGTLFSMTDAFFGTLVMNRLGPDYEAWTRTGTFQYLNPGRTGDTLHVSVPDELIAQIRAEVDEDGFCNIPHTSVITAPDGTTVGIGQQDLHVRKKRSREARRSAEQRAQFQHSVARPPTDALRRRDPRGVALASIATAVAWRAFGDDPGKLASITSHQRRIAAPEEQARYVCREALAAGAVTADELNTLRIPRKVLDSIIF</sequence>
<comment type="caution">
    <text evidence="2">The sequence shown here is derived from an EMBL/GenBank/DDBJ whole genome shotgun (WGS) entry which is preliminary data.</text>
</comment>
<dbReference type="AlphaFoldDB" id="A0A418Q4M2"/>
<dbReference type="Pfam" id="PF14539">
    <property type="entry name" value="DUF4442"/>
    <property type="match status" value="1"/>
</dbReference>
<gene>
    <name evidence="2" type="ORF">D3M95_10765</name>
</gene>
<dbReference type="EMBL" id="QXJK01000018">
    <property type="protein sequence ID" value="RIX33269.1"/>
    <property type="molecule type" value="Genomic_DNA"/>
</dbReference>
<proteinExistence type="predicted"/>
<organism evidence="2 3">
    <name type="scientific">Corynebacterium falsenii</name>
    <dbReference type="NCBI Taxonomy" id="108486"/>
    <lineage>
        <taxon>Bacteria</taxon>
        <taxon>Bacillati</taxon>
        <taxon>Actinomycetota</taxon>
        <taxon>Actinomycetes</taxon>
        <taxon>Mycobacteriales</taxon>
        <taxon>Corynebacteriaceae</taxon>
        <taxon>Corynebacterium</taxon>
    </lineage>
</organism>
<dbReference type="OrthoDB" id="9814774at2"/>
<dbReference type="STRING" id="1451189.CFAL_02960"/>
<evidence type="ECO:0000313" key="3">
    <source>
        <dbReference type="Proteomes" id="UP000285278"/>
    </source>
</evidence>
<dbReference type="RefSeq" id="WP_119665333.1">
    <property type="nucleotide sequence ID" value="NZ_QXJK01000018.1"/>
</dbReference>
<dbReference type="Proteomes" id="UP000285278">
    <property type="component" value="Unassembled WGS sequence"/>
</dbReference>
<dbReference type="SUPFAM" id="SSF54637">
    <property type="entry name" value="Thioesterase/thiol ester dehydrase-isomerase"/>
    <property type="match status" value="1"/>
</dbReference>
<dbReference type="InterPro" id="IPR027961">
    <property type="entry name" value="DUF4442"/>
</dbReference>
<keyword evidence="3" id="KW-1185">Reference proteome</keyword>
<protein>
    <submittedName>
        <fullName evidence="2">DUF4442 domain-containing protein</fullName>
    </submittedName>
</protein>
<evidence type="ECO:0000313" key="2">
    <source>
        <dbReference type="EMBL" id="RIX33269.1"/>
    </source>
</evidence>
<evidence type="ECO:0000256" key="1">
    <source>
        <dbReference type="SAM" id="MobiDB-lite"/>
    </source>
</evidence>
<feature type="region of interest" description="Disordered" evidence="1">
    <location>
        <begin position="162"/>
        <end position="193"/>
    </location>
</feature>